<gene>
    <name evidence="2" type="ORF">ACFQE6_03775</name>
</gene>
<name>A0ABD5SGP5_9EURY</name>
<proteinExistence type="predicted"/>
<organism evidence="2 3">
    <name type="scientific">Natrinema soli</name>
    <dbReference type="NCBI Taxonomy" id="1930624"/>
    <lineage>
        <taxon>Archaea</taxon>
        <taxon>Methanobacteriati</taxon>
        <taxon>Methanobacteriota</taxon>
        <taxon>Stenosarchaea group</taxon>
        <taxon>Halobacteria</taxon>
        <taxon>Halobacteriales</taxon>
        <taxon>Natrialbaceae</taxon>
        <taxon>Natrinema</taxon>
    </lineage>
</organism>
<sequence>MPDDDALYDVRERTKNSEHAAVDDVVDLVLKRAQHPRAEHQDAHLDEMMAPVVDRYGREPVRTVIHRIVVDLYLFRTATHDLEMHNVDGVRIGRSAGQFLTELNAQEDG</sequence>
<protein>
    <recommendedName>
        <fullName evidence="1">DUF8158 domain-containing protein</fullName>
    </recommendedName>
</protein>
<dbReference type="EMBL" id="JBHSWV010000059">
    <property type="protein sequence ID" value="MFC6764199.1"/>
    <property type="molecule type" value="Genomic_DNA"/>
</dbReference>
<dbReference type="Proteomes" id="UP001596383">
    <property type="component" value="Unassembled WGS sequence"/>
</dbReference>
<dbReference type="InterPro" id="IPR058471">
    <property type="entry name" value="DUF8158"/>
</dbReference>
<comment type="caution">
    <text evidence="2">The sequence shown here is derived from an EMBL/GenBank/DDBJ whole genome shotgun (WGS) entry which is preliminary data.</text>
</comment>
<dbReference type="RefSeq" id="WP_273737283.1">
    <property type="nucleotide sequence ID" value="NZ_JAQIVI010000059.1"/>
</dbReference>
<evidence type="ECO:0000313" key="2">
    <source>
        <dbReference type="EMBL" id="MFC6764199.1"/>
    </source>
</evidence>
<keyword evidence="3" id="KW-1185">Reference proteome</keyword>
<evidence type="ECO:0000259" key="1">
    <source>
        <dbReference type="Pfam" id="PF26488"/>
    </source>
</evidence>
<reference evidence="2 3" key="1">
    <citation type="journal article" date="2019" name="Int. J. Syst. Evol. Microbiol.">
        <title>The Global Catalogue of Microorganisms (GCM) 10K type strain sequencing project: providing services to taxonomists for standard genome sequencing and annotation.</title>
        <authorList>
            <consortium name="The Broad Institute Genomics Platform"/>
            <consortium name="The Broad Institute Genome Sequencing Center for Infectious Disease"/>
            <person name="Wu L."/>
            <person name="Ma J."/>
        </authorList>
    </citation>
    <scope>NUCLEOTIDE SEQUENCE [LARGE SCALE GENOMIC DNA]</scope>
    <source>
        <strain evidence="2 3">LMG 29247</strain>
    </source>
</reference>
<evidence type="ECO:0000313" key="3">
    <source>
        <dbReference type="Proteomes" id="UP001596383"/>
    </source>
</evidence>
<feature type="domain" description="DUF8158" evidence="1">
    <location>
        <begin position="1"/>
        <end position="108"/>
    </location>
</feature>
<dbReference type="Pfam" id="PF26488">
    <property type="entry name" value="DUF8158"/>
    <property type="match status" value="1"/>
</dbReference>
<dbReference type="AlphaFoldDB" id="A0ABD5SGP5"/>
<accession>A0ABD5SGP5</accession>